<evidence type="ECO:0000256" key="1">
    <source>
        <dbReference type="SAM" id="MobiDB-lite"/>
    </source>
</evidence>
<feature type="compositionally biased region" description="Basic and acidic residues" evidence="1">
    <location>
        <begin position="69"/>
        <end position="79"/>
    </location>
</feature>
<keyword evidence="3" id="KW-1185">Reference proteome</keyword>
<dbReference type="EMBL" id="DF238810">
    <property type="protein sequence ID" value="GAC97654.1"/>
    <property type="molecule type" value="Genomic_DNA"/>
</dbReference>
<dbReference type="AlphaFoldDB" id="R9P8H9"/>
<evidence type="ECO:0000313" key="3">
    <source>
        <dbReference type="Proteomes" id="UP000014071"/>
    </source>
</evidence>
<dbReference type="HOGENOM" id="CLU_2237787_0_0_1"/>
<feature type="region of interest" description="Disordered" evidence="1">
    <location>
        <begin position="60"/>
        <end position="79"/>
    </location>
</feature>
<feature type="region of interest" description="Disordered" evidence="1">
    <location>
        <begin position="26"/>
        <end position="52"/>
    </location>
</feature>
<sequence>MPFGRGGCSRLGQDVSDLDVKMAILIGSQRSRQEQRTRRGGGLDGKPQAKTARMHALVQSGEPNFGQELRPKQGPETGVEFRRASSVDVTYSCKQASTASVALDH</sequence>
<organism evidence="2 3">
    <name type="scientific">Pseudozyma hubeiensis (strain SY62)</name>
    <name type="common">Yeast</name>
    <dbReference type="NCBI Taxonomy" id="1305764"/>
    <lineage>
        <taxon>Eukaryota</taxon>
        <taxon>Fungi</taxon>
        <taxon>Dikarya</taxon>
        <taxon>Basidiomycota</taxon>
        <taxon>Ustilaginomycotina</taxon>
        <taxon>Ustilaginomycetes</taxon>
        <taxon>Ustilaginales</taxon>
        <taxon>Ustilaginaceae</taxon>
        <taxon>Pseudozyma</taxon>
    </lineage>
</organism>
<accession>R9P8H9</accession>
<dbReference type="GeneID" id="24110520"/>
<dbReference type="RefSeq" id="XP_012191241.1">
    <property type="nucleotide sequence ID" value="XM_012335851.1"/>
</dbReference>
<name>R9P8H9_PSEHS</name>
<proteinExistence type="predicted"/>
<gene>
    <name evidence="2" type="ORF">PHSY_005240</name>
</gene>
<dbReference type="Proteomes" id="UP000014071">
    <property type="component" value="Unassembled WGS sequence"/>
</dbReference>
<reference evidence="3" key="1">
    <citation type="journal article" date="2013" name="Genome Announc.">
        <title>Draft genome sequence of the basidiomycetous yeast-like fungus Pseudozyma hubeiensis SY62, which produces an abundant amount of the biosurfactant mannosylerythritol lipids.</title>
        <authorList>
            <person name="Konishi M."/>
            <person name="Hatada Y."/>
            <person name="Horiuchi J."/>
        </authorList>
    </citation>
    <scope>NUCLEOTIDE SEQUENCE [LARGE SCALE GENOMIC DNA]</scope>
    <source>
        <strain evidence="3">SY62</strain>
    </source>
</reference>
<evidence type="ECO:0000313" key="2">
    <source>
        <dbReference type="EMBL" id="GAC97654.1"/>
    </source>
</evidence>
<protein>
    <submittedName>
        <fullName evidence="2">Pre-mRNA splicing factor</fullName>
    </submittedName>
</protein>